<name>A0ABQ5V4R7_9PROT</name>
<dbReference type="Proteomes" id="UP001161391">
    <property type="component" value="Unassembled WGS sequence"/>
</dbReference>
<keyword evidence="4 8" id="KW-0812">Transmembrane</keyword>
<evidence type="ECO:0000313" key="13">
    <source>
        <dbReference type="EMBL" id="GLQ22534.1"/>
    </source>
</evidence>
<comment type="subcellular location">
    <subcellularLocation>
        <location evidence="1 8">Cell outer membrane</location>
        <topology evidence="1 8">Multi-pass membrane protein</topology>
    </subcellularLocation>
</comment>
<gene>
    <name evidence="13" type="primary">fepA</name>
    <name evidence="13" type="ORF">GCM10007853_04080</name>
</gene>
<proteinExistence type="inferred from homology"/>
<evidence type="ECO:0000256" key="6">
    <source>
        <dbReference type="ARBA" id="ARBA00023136"/>
    </source>
</evidence>
<feature type="domain" description="TonB-dependent receptor-like beta-barrel" evidence="11">
    <location>
        <begin position="440"/>
        <end position="986"/>
    </location>
</feature>
<keyword evidence="2 8" id="KW-0813">Transport</keyword>
<evidence type="ECO:0000256" key="10">
    <source>
        <dbReference type="SAM" id="SignalP"/>
    </source>
</evidence>
<comment type="caution">
    <text evidence="13">The sequence shown here is derived from an EMBL/GenBank/DDBJ whole genome shotgun (WGS) entry which is preliminary data.</text>
</comment>
<feature type="signal peptide" evidence="10">
    <location>
        <begin position="1"/>
        <end position="26"/>
    </location>
</feature>
<evidence type="ECO:0000259" key="12">
    <source>
        <dbReference type="Pfam" id="PF07715"/>
    </source>
</evidence>
<keyword evidence="10" id="KW-0732">Signal</keyword>
<accession>A0ABQ5V4R7</accession>
<evidence type="ECO:0000256" key="9">
    <source>
        <dbReference type="RuleBase" id="RU003357"/>
    </source>
</evidence>
<evidence type="ECO:0000256" key="4">
    <source>
        <dbReference type="ARBA" id="ARBA00022692"/>
    </source>
</evidence>
<dbReference type="InterPro" id="IPR000531">
    <property type="entry name" value="Beta-barrel_TonB"/>
</dbReference>
<evidence type="ECO:0000256" key="1">
    <source>
        <dbReference type="ARBA" id="ARBA00004571"/>
    </source>
</evidence>
<dbReference type="InterPro" id="IPR012910">
    <property type="entry name" value="Plug_dom"/>
</dbReference>
<dbReference type="RefSeq" id="WP_284386993.1">
    <property type="nucleotide sequence ID" value="NZ_BSNK01000001.1"/>
</dbReference>
<protein>
    <submittedName>
        <fullName evidence="13">TonB-dependent receptor</fullName>
    </submittedName>
</protein>
<dbReference type="NCBIfam" id="TIGR01782">
    <property type="entry name" value="TonB-Xanth-Caul"/>
    <property type="match status" value="1"/>
</dbReference>
<keyword evidence="7 8" id="KW-0998">Cell outer membrane</keyword>
<keyword evidence="5 9" id="KW-0798">TonB box</keyword>
<dbReference type="Gene3D" id="2.170.130.10">
    <property type="entry name" value="TonB-dependent receptor, plug domain"/>
    <property type="match status" value="1"/>
</dbReference>
<keyword evidence="6 8" id="KW-0472">Membrane</keyword>
<dbReference type="Pfam" id="PF00593">
    <property type="entry name" value="TonB_dep_Rec_b-barrel"/>
    <property type="match status" value="1"/>
</dbReference>
<organism evidence="13 14">
    <name type="scientific">Algimonas ampicilliniresistens</name>
    <dbReference type="NCBI Taxonomy" id="1298735"/>
    <lineage>
        <taxon>Bacteria</taxon>
        <taxon>Pseudomonadati</taxon>
        <taxon>Pseudomonadota</taxon>
        <taxon>Alphaproteobacteria</taxon>
        <taxon>Maricaulales</taxon>
        <taxon>Robiginitomaculaceae</taxon>
        <taxon>Algimonas</taxon>
    </lineage>
</organism>
<dbReference type="InterPro" id="IPR037066">
    <property type="entry name" value="Plug_dom_sf"/>
</dbReference>
<evidence type="ECO:0000256" key="5">
    <source>
        <dbReference type="ARBA" id="ARBA00023077"/>
    </source>
</evidence>
<dbReference type="InterPro" id="IPR010104">
    <property type="entry name" value="TonB_rcpt_bac"/>
</dbReference>
<dbReference type="InterPro" id="IPR036942">
    <property type="entry name" value="Beta-barrel_TonB_sf"/>
</dbReference>
<evidence type="ECO:0000256" key="2">
    <source>
        <dbReference type="ARBA" id="ARBA00022448"/>
    </source>
</evidence>
<dbReference type="Gene3D" id="2.40.170.20">
    <property type="entry name" value="TonB-dependent receptor, beta-barrel domain"/>
    <property type="match status" value="1"/>
</dbReference>
<sequence>MMNRKSLVKTALASASLLALATSVYAQDSSEVGDEVIATGIRQALENALVEQRNAPSLTEVILAEDIGKLPDQNLAEVLENLTGVQITRQAGVGTGVQIRGTDDNRIEVNGVATVGAGNARGGISFEDISASIIAGVEVIKAPEAKTTEGSVGGTINLRTIRPLQLKDTLASITLEGESSSLTTDGTTPRVSGALGKKWDTKTGEFGAVLSGSYTRSDVSAFRPRLDRDNPTDCSNGSTTCPAGASHFLGVQFLNQVQINQEYETLNLAGSLEFAPNDNLKFYLDGIYNDQERRQESSRVQVSNISRLNGRSDGADGLFSNFETFDTFDLGVVQGANGPQDLGSILAVTSGTFRPQQLSDATVDRGAPFLRGSMDSGSRLTDSSIIRFGGEYDKGPLSLNAEFSRVKSDTVNPNLSLTLNFINPNSDRFGSRDENGTPIRFDLRDGIAFGIDSASPFAPSVQDLLNPANYVMDNGGTYSANVRENSENTFRIDASYDFDTSFISSVDFGLRHNNRTSLRDDRSASAGGTSNFFNSLNGAAVAGLLTPIPDNFGDGTGNSLFIRDVLHFNPELAADPEAFVATINAAIASEGVSQNPISTTLVSSELAFFDIEEKTTALYAQANFERGIFRGNAGLRYVKTDFNSISNERVFDAVGAPSTNQVNGNSSYDFLLPRVNLAVDVNEDIVLRGAYSKDINRPDFQFLTAARTFPGRGGVNDVSRVGNPDLKPEEVESFDVSASWYFAPASLVSVGYFHKTRSSLFGDLIDQPGSLANGDREQVDIFGRNGGQVNSANNGAPCALGGVFSENTDAGIFGSGRGVCVGDSTRFNAGGSTTQSGIEMAFQYNLGEFEDRLGWASGFGVIANYTHQIEDTNTGFINIGETRAQNIFALQGFDPVTNPVSREAATLLNLSKDAYNLTAFYEKYGLSARVRYTWRSAYRTNDLPGTSNVFDPLGFRGVAEARGQLNASASYDVNDKLSVSVDAVNLTKSDAPISCVNEGALLCYQGITDRRVIFGVTYDF</sequence>
<keyword evidence="14" id="KW-1185">Reference proteome</keyword>
<feature type="chain" id="PRO_5045159355" evidence="10">
    <location>
        <begin position="27"/>
        <end position="1020"/>
    </location>
</feature>
<dbReference type="PANTHER" id="PTHR40980">
    <property type="entry name" value="PLUG DOMAIN-CONTAINING PROTEIN"/>
    <property type="match status" value="1"/>
</dbReference>
<comment type="similarity">
    <text evidence="8 9">Belongs to the TonB-dependent receptor family.</text>
</comment>
<reference evidence="13" key="2">
    <citation type="submission" date="2023-01" db="EMBL/GenBank/DDBJ databases">
        <title>Draft genome sequence of Algimonas ampicilliniresistens strain NBRC 108219.</title>
        <authorList>
            <person name="Sun Q."/>
            <person name="Mori K."/>
        </authorList>
    </citation>
    <scope>NUCLEOTIDE SEQUENCE</scope>
    <source>
        <strain evidence="13">NBRC 108219</strain>
    </source>
</reference>
<evidence type="ECO:0000313" key="14">
    <source>
        <dbReference type="Proteomes" id="UP001161391"/>
    </source>
</evidence>
<feature type="domain" description="TonB-dependent receptor plug" evidence="12">
    <location>
        <begin position="52"/>
        <end position="155"/>
    </location>
</feature>
<reference evidence="13" key="1">
    <citation type="journal article" date="2014" name="Int. J. Syst. Evol. Microbiol.">
        <title>Complete genome of a new Firmicutes species belonging to the dominant human colonic microbiota ('Ruminococcus bicirculans') reveals two chromosomes and a selective capacity to utilize plant glucans.</title>
        <authorList>
            <consortium name="NISC Comparative Sequencing Program"/>
            <person name="Wegmann U."/>
            <person name="Louis P."/>
            <person name="Goesmann A."/>
            <person name="Henrissat B."/>
            <person name="Duncan S.H."/>
            <person name="Flint H.J."/>
        </authorList>
    </citation>
    <scope>NUCLEOTIDE SEQUENCE</scope>
    <source>
        <strain evidence="13">NBRC 108219</strain>
    </source>
</reference>
<dbReference type="EMBL" id="BSNK01000001">
    <property type="protein sequence ID" value="GLQ22534.1"/>
    <property type="molecule type" value="Genomic_DNA"/>
</dbReference>
<keyword evidence="13" id="KW-0675">Receptor</keyword>
<dbReference type="PROSITE" id="PS52016">
    <property type="entry name" value="TONB_DEPENDENT_REC_3"/>
    <property type="match status" value="1"/>
</dbReference>
<evidence type="ECO:0000256" key="8">
    <source>
        <dbReference type="PROSITE-ProRule" id="PRU01360"/>
    </source>
</evidence>
<evidence type="ECO:0000256" key="7">
    <source>
        <dbReference type="ARBA" id="ARBA00023237"/>
    </source>
</evidence>
<evidence type="ECO:0000259" key="11">
    <source>
        <dbReference type="Pfam" id="PF00593"/>
    </source>
</evidence>
<dbReference type="Pfam" id="PF07715">
    <property type="entry name" value="Plug"/>
    <property type="match status" value="1"/>
</dbReference>
<dbReference type="InterPro" id="IPR039426">
    <property type="entry name" value="TonB-dep_rcpt-like"/>
</dbReference>
<dbReference type="SUPFAM" id="SSF56935">
    <property type="entry name" value="Porins"/>
    <property type="match status" value="1"/>
</dbReference>
<dbReference type="PANTHER" id="PTHR40980:SF3">
    <property type="entry name" value="TONB-DEPENDENT RECEPTOR-LIKE BETA-BARREL DOMAIN-CONTAINING PROTEIN"/>
    <property type="match status" value="1"/>
</dbReference>
<evidence type="ECO:0000256" key="3">
    <source>
        <dbReference type="ARBA" id="ARBA00022452"/>
    </source>
</evidence>
<keyword evidence="3 8" id="KW-1134">Transmembrane beta strand</keyword>